<gene>
    <name evidence="3" type="ORF">FB45DRAFT_924297</name>
</gene>
<evidence type="ECO:0000256" key="2">
    <source>
        <dbReference type="ARBA" id="ARBA00023002"/>
    </source>
</evidence>
<dbReference type="PANTHER" id="PTHR43391:SF91">
    <property type="entry name" value="OS04G0390700 PROTEIN"/>
    <property type="match status" value="1"/>
</dbReference>
<dbReference type="EMBL" id="JARKIF010000013">
    <property type="protein sequence ID" value="KAJ7624831.1"/>
    <property type="molecule type" value="Genomic_DNA"/>
</dbReference>
<dbReference type="InterPro" id="IPR002347">
    <property type="entry name" value="SDR_fam"/>
</dbReference>
<accession>A0AAD7FHS8</accession>
<evidence type="ECO:0000313" key="3">
    <source>
        <dbReference type="EMBL" id="KAJ7624831.1"/>
    </source>
</evidence>
<reference evidence="3" key="1">
    <citation type="submission" date="2023-03" db="EMBL/GenBank/DDBJ databases">
        <title>Massive genome expansion in bonnet fungi (Mycena s.s.) driven by repeated elements and novel gene families across ecological guilds.</title>
        <authorList>
            <consortium name="Lawrence Berkeley National Laboratory"/>
            <person name="Harder C.B."/>
            <person name="Miyauchi S."/>
            <person name="Viragh M."/>
            <person name="Kuo A."/>
            <person name="Thoen E."/>
            <person name="Andreopoulos B."/>
            <person name="Lu D."/>
            <person name="Skrede I."/>
            <person name="Drula E."/>
            <person name="Henrissat B."/>
            <person name="Morin E."/>
            <person name="Kohler A."/>
            <person name="Barry K."/>
            <person name="LaButti K."/>
            <person name="Morin E."/>
            <person name="Salamov A."/>
            <person name="Lipzen A."/>
            <person name="Mereny Z."/>
            <person name="Hegedus B."/>
            <person name="Baldrian P."/>
            <person name="Stursova M."/>
            <person name="Weitz H."/>
            <person name="Taylor A."/>
            <person name="Grigoriev I.V."/>
            <person name="Nagy L.G."/>
            <person name="Martin F."/>
            <person name="Kauserud H."/>
        </authorList>
    </citation>
    <scope>NUCLEOTIDE SEQUENCE</scope>
    <source>
        <strain evidence="3">9284</strain>
    </source>
</reference>
<dbReference type="SUPFAM" id="SSF51735">
    <property type="entry name" value="NAD(P)-binding Rossmann-fold domains"/>
    <property type="match status" value="1"/>
</dbReference>
<keyword evidence="2" id="KW-0560">Oxidoreductase</keyword>
<dbReference type="Proteomes" id="UP001221142">
    <property type="component" value="Unassembled WGS sequence"/>
</dbReference>
<comment type="similarity">
    <text evidence="1">Belongs to the short-chain dehydrogenases/reductases (SDR) family.</text>
</comment>
<protein>
    <submittedName>
        <fullName evidence="3">NAD-P-binding protein</fullName>
    </submittedName>
</protein>
<dbReference type="GO" id="GO:0016491">
    <property type="term" value="F:oxidoreductase activity"/>
    <property type="evidence" value="ECO:0007669"/>
    <property type="project" value="UniProtKB-KW"/>
</dbReference>
<keyword evidence="4" id="KW-1185">Reference proteome</keyword>
<dbReference type="Pfam" id="PF00106">
    <property type="entry name" value="adh_short"/>
    <property type="match status" value="1"/>
</dbReference>
<dbReference type="PANTHER" id="PTHR43391">
    <property type="entry name" value="RETINOL DEHYDROGENASE-RELATED"/>
    <property type="match status" value="1"/>
</dbReference>
<dbReference type="GO" id="GO:0005829">
    <property type="term" value="C:cytosol"/>
    <property type="evidence" value="ECO:0007669"/>
    <property type="project" value="TreeGrafter"/>
</dbReference>
<dbReference type="AlphaFoldDB" id="A0AAD7FHS8"/>
<organism evidence="3 4">
    <name type="scientific">Roridomyces roridus</name>
    <dbReference type="NCBI Taxonomy" id="1738132"/>
    <lineage>
        <taxon>Eukaryota</taxon>
        <taxon>Fungi</taxon>
        <taxon>Dikarya</taxon>
        <taxon>Basidiomycota</taxon>
        <taxon>Agaricomycotina</taxon>
        <taxon>Agaricomycetes</taxon>
        <taxon>Agaricomycetidae</taxon>
        <taxon>Agaricales</taxon>
        <taxon>Marasmiineae</taxon>
        <taxon>Mycenaceae</taxon>
        <taxon>Roridomyces</taxon>
    </lineage>
</organism>
<dbReference type="CDD" id="cd05233">
    <property type="entry name" value="SDR_c"/>
    <property type="match status" value="1"/>
</dbReference>
<dbReference type="PRINTS" id="PR00081">
    <property type="entry name" value="GDHRDH"/>
</dbReference>
<dbReference type="Gene3D" id="3.40.50.720">
    <property type="entry name" value="NAD(P)-binding Rossmann-like Domain"/>
    <property type="match status" value="1"/>
</dbReference>
<dbReference type="InterPro" id="IPR036291">
    <property type="entry name" value="NAD(P)-bd_dom_sf"/>
</dbReference>
<comment type="caution">
    <text evidence="3">The sequence shown here is derived from an EMBL/GenBank/DDBJ whole genome shotgun (WGS) entry which is preliminary data.</text>
</comment>
<evidence type="ECO:0000256" key="1">
    <source>
        <dbReference type="ARBA" id="ARBA00006484"/>
    </source>
</evidence>
<sequence>MASHNFIGLDEDFPGAAYREEVYELIDPILHYRSQTYAGKVVFITGASRGIGAETALQYACAGASVALASRFSETLEDVKSRINAARSDAVVLTLVADVTQTDQVKEAILETVSHFGSLDIVIANAGKAGAWTRPLLEKDPNEWWSVVEVNIRGVFNTIYFSIPHLLETKGYAIVVSSKAAQVRVPFGSDYAVSKHALGRLTEHIYLEYPDIKIFALHPGSIPTEMGSGTNPPGLPPPTDSVALPAATMLYLTSGRVDWLIGRYVSANWDLGEIEREWKSKIVEKGGLVSKLYIPV</sequence>
<evidence type="ECO:0000313" key="4">
    <source>
        <dbReference type="Proteomes" id="UP001221142"/>
    </source>
</evidence>
<proteinExistence type="inferred from homology"/>
<name>A0AAD7FHS8_9AGAR</name>